<dbReference type="Pfam" id="PF16156">
    <property type="entry name" value="DUF4864"/>
    <property type="match status" value="1"/>
</dbReference>
<evidence type="ECO:0000313" key="3">
    <source>
        <dbReference type="Proteomes" id="UP001515660"/>
    </source>
</evidence>
<gene>
    <name evidence="2" type="ORF">G8O29_13795</name>
</gene>
<keyword evidence="1" id="KW-0732">Signal</keyword>
<evidence type="ECO:0000256" key="1">
    <source>
        <dbReference type="SAM" id="SignalP"/>
    </source>
</evidence>
<feature type="chain" id="PRO_5045735334" evidence="1">
    <location>
        <begin position="21"/>
        <end position="133"/>
    </location>
</feature>
<dbReference type="RefSeq" id="WP_166403812.1">
    <property type="nucleotide sequence ID" value="NZ_JAANHS010000011.1"/>
</dbReference>
<accession>A0ABX0GAV1</accession>
<dbReference type="InterPro" id="IPR032347">
    <property type="entry name" value="DUF4864"/>
</dbReference>
<name>A0ABX0GAV1_9RHOB</name>
<evidence type="ECO:0000313" key="2">
    <source>
        <dbReference type="EMBL" id="NHB77791.1"/>
    </source>
</evidence>
<organism evidence="2 3">
    <name type="scientific">Rhodobacter calidifons</name>
    <dbReference type="NCBI Taxonomy" id="2715277"/>
    <lineage>
        <taxon>Bacteria</taxon>
        <taxon>Pseudomonadati</taxon>
        <taxon>Pseudomonadota</taxon>
        <taxon>Alphaproteobacteria</taxon>
        <taxon>Rhodobacterales</taxon>
        <taxon>Rhodobacter group</taxon>
        <taxon>Rhodobacter</taxon>
    </lineage>
</organism>
<protein>
    <submittedName>
        <fullName evidence="2">DUF4864 domain-containing protein</fullName>
    </submittedName>
</protein>
<dbReference type="EMBL" id="JAANHS010000011">
    <property type="protein sequence ID" value="NHB77791.1"/>
    <property type="molecule type" value="Genomic_DNA"/>
</dbReference>
<sequence length="133" mass="14900">MRLALTVIVTSVVLSLPLAAQEAPIENTIRSQIEAFLADDFARAFTFASPNIKRLFGTPENFGAMVKQGYPMVYRPAEVQMQELREIAGNLWQRVRITDQAGKGWYLDYMMVETPEGWQINAVQLLPAPDVGV</sequence>
<reference evidence="2 3" key="1">
    <citation type="journal article" date="2022" name="Microorganisms">
        <title>Genome Sequence and Characterization of a Xanthorhodopsin-Containing, Aerobic Anoxygenic Phototrophic Rhodobacter Species, Isolated from Mesophilic Conditions at Yellowstone National Park.</title>
        <authorList>
            <person name="Kyndt J.A."/>
            <person name="Robertson S."/>
            <person name="Shoffstall I.B."/>
            <person name="Ramaley R.F."/>
            <person name="Meyer T.E."/>
        </authorList>
    </citation>
    <scope>NUCLEOTIDE SEQUENCE [LARGE SCALE GENOMIC DNA]</scope>
    <source>
        <strain evidence="2 3">M37P</strain>
    </source>
</reference>
<feature type="signal peptide" evidence="1">
    <location>
        <begin position="1"/>
        <end position="20"/>
    </location>
</feature>
<proteinExistence type="predicted"/>
<keyword evidence="3" id="KW-1185">Reference proteome</keyword>
<comment type="caution">
    <text evidence="2">The sequence shown here is derived from an EMBL/GenBank/DDBJ whole genome shotgun (WGS) entry which is preliminary data.</text>
</comment>
<dbReference type="Proteomes" id="UP001515660">
    <property type="component" value="Unassembled WGS sequence"/>
</dbReference>